<dbReference type="GO" id="GO:0005975">
    <property type="term" value="P:carbohydrate metabolic process"/>
    <property type="evidence" value="ECO:0007669"/>
    <property type="project" value="InterPro"/>
</dbReference>
<reference evidence="4" key="1">
    <citation type="submission" date="2024-02" db="EMBL/GenBank/DDBJ databases">
        <title>Tomenella chthoni gen. nov. sp. nov., a member of the family Jonesiaceae isolated from bat guano.</title>
        <authorList>
            <person name="Miller S.L."/>
            <person name="King J."/>
            <person name="Sankaranarayanan K."/>
            <person name="Lawson P.A."/>
        </authorList>
    </citation>
    <scope>NUCLEOTIDE SEQUENCE</scope>
    <source>
        <strain evidence="4">BS-20</strain>
    </source>
</reference>
<name>A0AAU7DVD0_9MICO</name>
<dbReference type="PANTHER" id="PTHR42732">
    <property type="entry name" value="BETA-GALACTOSIDASE"/>
    <property type="match status" value="1"/>
</dbReference>
<evidence type="ECO:0000256" key="1">
    <source>
        <dbReference type="ARBA" id="ARBA00007401"/>
    </source>
</evidence>
<organism evidence="4">
    <name type="scientific">Jonesiaceae bacterium BS-20</name>
    <dbReference type="NCBI Taxonomy" id="3120821"/>
    <lineage>
        <taxon>Bacteria</taxon>
        <taxon>Bacillati</taxon>
        <taxon>Actinomycetota</taxon>
        <taxon>Actinomycetes</taxon>
        <taxon>Micrococcales</taxon>
        <taxon>Jonesiaceae</taxon>
    </lineage>
</organism>
<dbReference type="SUPFAM" id="SSF49785">
    <property type="entry name" value="Galactose-binding domain-like"/>
    <property type="match status" value="1"/>
</dbReference>
<dbReference type="Gene3D" id="2.60.120.260">
    <property type="entry name" value="Galactose-binding domain-like"/>
    <property type="match status" value="1"/>
</dbReference>
<protein>
    <submittedName>
        <fullName evidence="4">Sugar-binding domain-containing protein</fullName>
    </submittedName>
</protein>
<dbReference type="Pfam" id="PF02837">
    <property type="entry name" value="Glyco_hydro_2_N"/>
    <property type="match status" value="1"/>
</dbReference>
<dbReference type="InterPro" id="IPR017853">
    <property type="entry name" value="GH"/>
</dbReference>
<proteinExistence type="inferred from homology"/>
<comment type="similarity">
    <text evidence="1">Belongs to the glycosyl hydrolase 2 family.</text>
</comment>
<feature type="domain" description="Glycoside hydrolase family 2 catalytic" evidence="2">
    <location>
        <begin position="303"/>
        <end position="459"/>
    </location>
</feature>
<dbReference type="GO" id="GO:0004553">
    <property type="term" value="F:hydrolase activity, hydrolyzing O-glycosyl compounds"/>
    <property type="evidence" value="ECO:0007669"/>
    <property type="project" value="InterPro"/>
</dbReference>
<dbReference type="Gene3D" id="3.20.20.80">
    <property type="entry name" value="Glycosidases"/>
    <property type="match status" value="1"/>
</dbReference>
<dbReference type="Pfam" id="PF02836">
    <property type="entry name" value="Glyco_hydro_2_C"/>
    <property type="match status" value="1"/>
</dbReference>
<gene>
    <name evidence="4" type="ORF">V5R04_13170</name>
</gene>
<accession>A0AAU7DVD0</accession>
<dbReference type="InterPro" id="IPR051913">
    <property type="entry name" value="GH2_Domain-Containing"/>
</dbReference>
<dbReference type="InterPro" id="IPR006104">
    <property type="entry name" value="Glyco_hydro_2_N"/>
</dbReference>
<dbReference type="EMBL" id="CP146203">
    <property type="protein sequence ID" value="XBH21153.1"/>
    <property type="molecule type" value="Genomic_DNA"/>
</dbReference>
<dbReference type="SUPFAM" id="SSF51445">
    <property type="entry name" value="(Trans)glycosidases"/>
    <property type="match status" value="1"/>
</dbReference>
<feature type="domain" description="Glycosyl hydrolases family 2 sugar binding" evidence="3">
    <location>
        <begin position="29"/>
        <end position="153"/>
    </location>
</feature>
<evidence type="ECO:0000259" key="2">
    <source>
        <dbReference type="Pfam" id="PF02836"/>
    </source>
</evidence>
<dbReference type="InterPro" id="IPR008979">
    <property type="entry name" value="Galactose-bd-like_sf"/>
</dbReference>
<evidence type="ECO:0000313" key="4">
    <source>
        <dbReference type="EMBL" id="XBH21153.1"/>
    </source>
</evidence>
<dbReference type="AlphaFoldDB" id="A0AAU7DVD0"/>
<evidence type="ECO:0000259" key="3">
    <source>
        <dbReference type="Pfam" id="PF02837"/>
    </source>
</evidence>
<dbReference type="PANTHER" id="PTHR42732:SF3">
    <property type="entry name" value="HYDROLASE"/>
    <property type="match status" value="1"/>
</dbReference>
<sequence>MTESPTTLNPKTFDPHYPRPQLRRSHWLSLDGNWQFRQDPQDLGLTERWFDELSNTQSITVPFPPESTASGIADPSFDNQIIWYQKTLSMADLRALKDNPNDRILMHFGAIDYESQVWVNGQSAHKHEGGNTPFSVDISRFLGDGESVSITVRAQDDPLDVEKSRGKQDWLPQPHVIWYERTSGIWQSVWCEAVPNTFVVNLHSVTNVPAATVELEFLLNHRVSDPTAFNATISYGEELLAQGCVLVQGDRGKLTLEIDRQRNGQHYEHLLWSPEHPRLLTISVEFGADQITSYTGLRSVDYADGKFLLNDRPYYMRSVLNQGYRTESHLAHLNVDRMREEIQLIKDLGFNSARLHQKVEDPRLAFFADTMGLMLWVEAPSAYTTSTRAITRMLAEWPKVVDRFKSHPSVAVWVPINESWGVQHIAHDSKARHYCEALWHLTKSLDSTRLVVSNDGWELTNTDIWSIHDYEGNPEVLAARYATAEKVEELLSGVGPAGRRMRLSGVSSGPQPAMLTEFGGITYAPSSSHDTWGYSTASSPQEYEAHLRSVVSAVTAGKLAGFCYTQLRDTLQEANGLVDEAGVPKLPLETFREIFGGAVSR</sequence>
<dbReference type="InterPro" id="IPR006103">
    <property type="entry name" value="Glyco_hydro_2_cat"/>
</dbReference>